<evidence type="ECO:0000313" key="3">
    <source>
        <dbReference type="Proteomes" id="UP000199520"/>
    </source>
</evidence>
<sequence>MAYKKDYDADFSVLDKLLKVKVTNSDFVLVPAEFNRLCGGDASSAIVLARIYYWWRAGEKGTKLQRTVEATGELCIAKSAMAMSLETGLDSRSIEQGAYKKLKKWGIITTYTKERENGHPTTKIVLNEKLLVEKFWTAYKELQIEKAQYKLKLYAKKLHKVRFYTERIEALQSPSFDPIKDFTRVQNDDKYNPNIDVFEEADEEQDAKIVKFPRKEINKATAESASSTEAESSILRGRTLEEFLAEKAQNKNTPKSVTSTNESVPKRKRKIVK</sequence>
<evidence type="ECO:0000256" key="1">
    <source>
        <dbReference type="SAM" id="MobiDB-lite"/>
    </source>
</evidence>
<protein>
    <submittedName>
        <fullName evidence="2">Uncharacterized protein</fullName>
    </submittedName>
</protein>
<dbReference type="Proteomes" id="UP000199520">
    <property type="component" value="Unassembled WGS sequence"/>
</dbReference>
<dbReference type="EMBL" id="FOTS01000097">
    <property type="protein sequence ID" value="SFM38620.1"/>
    <property type="molecule type" value="Genomic_DNA"/>
</dbReference>
<organism evidence="2 3">
    <name type="scientific">Pelosinus propionicus DSM 13327</name>
    <dbReference type="NCBI Taxonomy" id="1123291"/>
    <lineage>
        <taxon>Bacteria</taxon>
        <taxon>Bacillati</taxon>
        <taxon>Bacillota</taxon>
        <taxon>Negativicutes</taxon>
        <taxon>Selenomonadales</taxon>
        <taxon>Sporomusaceae</taxon>
        <taxon>Pelosinus</taxon>
    </lineage>
</organism>
<proteinExistence type="predicted"/>
<evidence type="ECO:0000313" key="2">
    <source>
        <dbReference type="EMBL" id="SFM38620.1"/>
    </source>
</evidence>
<name>A0A1I4QG44_9FIRM</name>
<accession>A0A1I4QG44</accession>
<reference evidence="3" key="1">
    <citation type="submission" date="2016-10" db="EMBL/GenBank/DDBJ databases">
        <authorList>
            <person name="Varghese N."/>
            <person name="Submissions S."/>
        </authorList>
    </citation>
    <scope>NUCLEOTIDE SEQUENCE [LARGE SCALE GENOMIC DNA]</scope>
    <source>
        <strain evidence="3">DSM 13327</strain>
    </source>
</reference>
<gene>
    <name evidence="2" type="ORF">SAMN04490355_10979</name>
</gene>
<feature type="compositionally biased region" description="Polar residues" evidence="1">
    <location>
        <begin position="250"/>
        <end position="263"/>
    </location>
</feature>
<keyword evidence="3" id="KW-1185">Reference proteome</keyword>
<feature type="region of interest" description="Disordered" evidence="1">
    <location>
        <begin position="245"/>
        <end position="273"/>
    </location>
</feature>
<dbReference type="AlphaFoldDB" id="A0A1I4QG44"/>